<organism evidence="1 2">
    <name type="scientific">Gossypium stocksii</name>
    <dbReference type="NCBI Taxonomy" id="47602"/>
    <lineage>
        <taxon>Eukaryota</taxon>
        <taxon>Viridiplantae</taxon>
        <taxon>Streptophyta</taxon>
        <taxon>Embryophyta</taxon>
        <taxon>Tracheophyta</taxon>
        <taxon>Spermatophyta</taxon>
        <taxon>Magnoliopsida</taxon>
        <taxon>eudicotyledons</taxon>
        <taxon>Gunneridae</taxon>
        <taxon>Pentapetalae</taxon>
        <taxon>rosids</taxon>
        <taxon>malvids</taxon>
        <taxon>Malvales</taxon>
        <taxon>Malvaceae</taxon>
        <taxon>Malvoideae</taxon>
        <taxon>Gossypium</taxon>
    </lineage>
</organism>
<sequence>MEEELANLSLLDEEEEAFQEESAVVDCNYQFCLVGFSNWGNDAGRNSRGDFEKQILNPNLTPLEFGQQVFIKGQDNWHNMGIGDLNGNRFEGGPTDLMLEEENN</sequence>
<evidence type="ECO:0000313" key="1">
    <source>
        <dbReference type="EMBL" id="KAH1064653.1"/>
    </source>
</evidence>
<dbReference type="AlphaFoldDB" id="A0A9D3UY51"/>
<dbReference type="EMBL" id="JAIQCV010000009">
    <property type="protein sequence ID" value="KAH1064653.1"/>
    <property type="molecule type" value="Genomic_DNA"/>
</dbReference>
<protein>
    <submittedName>
        <fullName evidence="1">Uncharacterized protein</fullName>
    </submittedName>
</protein>
<gene>
    <name evidence="1" type="ORF">J1N35_029640</name>
</gene>
<accession>A0A9D3UY51</accession>
<evidence type="ECO:0000313" key="2">
    <source>
        <dbReference type="Proteomes" id="UP000828251"/>
    </source>
</evidence>
<name>A0A9D3UY51_9ROSI</name>
<keyword evidence="2" id="KW-1185">Reference proteome</keyword>
<proteinExistence type="predicted"/>
<comment type="caution">
    <text evidence="1">The sequence shown here is derived from an EMBL/GenBank/DDBJ whole genome shotgun (WGS) entry which is preliminary data.</text>
</comment>
<dbReference type="Proteomes" id="UP000828251">
    <property type="component" value="Unassembled WGS sequence"/>
</dbReference>
<reference evidence="1 2" key="1">
    <citation type="journal article" date="2021" name="Plant Biotechnol. J.">
        <title>Multi-omics assisted identification of the key and species-specific regulatory components of drought-tolerant mechanisms in Gossypium stocksii.</title>
        <authorList>
            <person name="Yu D."/>
            <person name="Ke L."/>
            <person name="Zhang D."/>
            <person name="Wu Y."/>
            <person name="Sun Y."/>
            <person name="Mei J."/>
            <person name="Sun J."/>
            <person name="Sun Y."/>
        </authorList>
    </citation>
    <scope>NUCLEOTIDE SEQUENCE [LARGE SCALE GENOMIC DNA]</scope>
    <source>
        <strain evidence="2">cv. E1</strain>
        <tissue evidence="1">Leaf</tissue>
    </source>
</reference>